<dbReference type="EMBL" id="KN831955">
    <property type="protein sequence ID" value="KIO09022.1"/>
    <property type="molecule type" value="Genomic_DNA"/>
</dbReference>
<reference evidence="3" key="2">
    <citation type="submission" date="2015-01" db="EMBL/GenBank/DDBJ databases">
        <title>Evolutionary Origins and Diversification of the Mycorrhizal Mutualists.</title>
        <authorList>
            <consortium name="DOE Joint Genome Institute"/>
            <consortium name="Mycorrhizal Genomics Consortium"/>
            <person name="Kohler A."/>
            <person name="Kuo A."/>
            <person name="Nagy L.G."/>
            <person name="Floudas D."/>
            <person name="Copeland A."/>
            <person name="Barry K.W."/>
            <person name="Cichocki N."/>
            <person name="Veneault-Fourrey C."/>
            <person name="LaButti K."/>
            <person name="Lindquist E.A."/>
            <person name="Lipzen A."/>
            <person name="Lundell T."/>
            <person name="Morin E."/>
            <person name="Murat C."/>
            <person name="Riley R."/>
            <person name="Ohm R."/>
            <person name="Sun H."/>
            <person name="Tunlid A."/>
            <person name="Henrissat B."/>
            <person name="Grigoriev I.V."/>
            <person name="Hibbett D.S."/>
            <person name="Martin F."/>
        </authorList>
    </citation>
    <scope>NUCLEOTIDE SEQUENCE [LARGE SCALE GENOMIC DNA]</scope>
    <source>
        <strain evidence="3">Marx 270</strain>
    </source>
</reference>
<evidence type="ECO:0000313" key="2">
    <source>
        <dbReference type="EMBL" id="KIO09022.1"/>
    </source>
</evidence>
<feature type="region of interest" description="Disordered" evidence="1">
    <location>
        <begin position="26"/>
        <end position="116"/>
    </location>
</feature>
<dbReference type="Proteomes" id="UP000054217">
    <property type="component" value="Unassembled WGS sequence"/>
</dbReference>
<gene>
    <name evidence="2" type="ORF">M404DRAFT_7991</name>
</gene>
<name>A0A0C3KHE7_PISTI</name>
<evidence type="ECO:0000313" key="3">
    <source>
        <dbReference type="Proteomes" id="UP000054217"/>
    </source>
</evidence>
<sequence>MSIRAAIDRILQLPDLVGAQAVTHKDTVPCGGAKTANDSSDEYGTNDQDSPFDTEHLQRPENNNTDEGMASLNFRDGGHTERRNSKAPFSTLGPPWARSNQFSPLPRSSPFTTDSSFMDVDRDMILEFESSPRPSPSPITEWSNTNEQSIMFGHYLPATQHIHPSKDPGHGSDLGHFQPLSRISTSSDKFSASKIHSSPELSPSFLSHQPTFRGLEFSDSPDRVHCIHETQPVKDNSDIVPMTHLPLDFLSDPDPWATIGRILQVERLKVTSDVTSSSECPIDFTKGREGVGYSVKTGRNVTSSVFTGAVSDSSPKDTAVGSNQYFGDNDYSLSRTAFRFGSVHKPLEDALAHDLNTFDIDVNLSSPLQSWPPYLKKNGPTEEGDGTRMMEDHSLNELECRTSEVSPEKSVDMVYDGPCLFGDSDPEDG</sequence>
<accession>A0A0C3KHE7</accession>
<dbReference type="OrthoDB" id="2687551at2759"/>
<dbReference type="HOGENOM" id="CLU_641178_0_0_1"/>
<dbReference type="InParanoid" id="A0A0C3KHE7"/>
<dbReference type="AlphaFoldDB" id="A0A0C3KHE7"/>
<keyword evidence="3" id="KW-1185">Reference proteome</keyword>
<proteinExistence type="predicted"/>
<evidence type="ECO:0000256" key="1">
    <source>
        <dbReference type="SAM" id="MobiDB-lite"/>
    </source>
</evidence>
<organism evidence="2 3">
    <name type="scientific">Pisolithus tinctorius Marx 270</name>
    <dbReference type="NCBI Taxonomy" id="870435"/>
    <lineage>
        <taxon>Eukaryota</taxon>
        <taxon>Fungi</taxon>
        <taxon>Dikarya</taxon>
        <taxon>Basidiomycota</taxon>
        <taxon>Agaricomycotina</taxon>
        <taxon>Agaricomycetes</taxon>
        <taxon>Agaricomycetidae</taxon>
        <taxon>Boletales</taxon>
        <taxon>Sclerodermatineae</taxon>
        <taxon>Pisolithaceae</taxon>
        <taxon>Pisolithus</taxon>
    </lineage>
</organism>
<feature type="compositionally biased region" description="Polar residues" evidence="1">
    <location>
        <begin position="36"/>
        <end position="51"/>
    </location>
</feature>
<protein>
    <submittedName>
        <fullName evidence="2">Uncharacterized protein</fullName>
    </submittedName>
</protein>
<reference evidence="2 3" key="1">
    <citation type="submission" date="2014-04" db="EMBL/GenBank/DDBJ databases">
        <authorList>
            <consortium name="DOE Joint Genome Institute"/>
            <person name="Kuo A."/>
            <person name="Kohler A."/>
            <person name="Costa M.D."/>
            <person name="Nagy L.G."/>
            <person name="Floudas D."/>
            <person name="Copeland A."/>
            <person name="Barry K.W."/>
            <person name="Cichocki N."/>
            <person name="Veneault-Fourrey C."/>
            <person name="LaButti K."/>
            <person name="Lindquist E.A."/>
            <person name="Lipzen A."/>
            <person name="Lundell T."/>
            <person name="Morin E."/>
            <person name="Murat C."/>
            <person name="Sun H."/>
            <person name="Tunlid A."/>
            <person name="Henrissat B."/>
            <person name="Grigoriev I.V."/>
            <person name="Hibbett D.S."/>
            <person name="Martin F."/>
            <person name="Nordberg H.P."/>
            <person name="Cantor M.N."/>
            <person name="Hua S.X."/>
        </authorList>
    </citation>
    <scope>NUCLEOTIDE SEQUENCE [LARGE SCALE GENOMIC DNA]</scope>
    <source>
        <strain evidence="2 3">Marx 270</strain>
    </source>
</reference>